<dbReference type="EMBL" id="JAMGBE010000003">
    <property type="protein sequence ID" value="MCL6730104.1"/>
    <property type="molecule type" value="Genomic_DNA"/>
</dbReference>
<evidence type="ECO:0000313" key="2">
    <source>
        <dbReference type="Proteomes" id="UP001165342"/>
    </source>
</evidence>
<protein>
    <submittedName>
        <fullName evidence="1">Uncharacterized protein</fullName>
    </submittedName>
</protein>
<reference evidence="1" key="1">
    <citation type="submission" date="2022-05" db="EMBL/GenBank/DDBJ databases">
        <authorList>
            <person name="Jo J.-H."/>
            <person name="Im W.-T."/>
        </authorList>
    </citation>
    <scope>NUCLEOTIDE SEQUENCE</scope>
    <source>
        <strain evidence="1">SE220</strain>
    </source>
</reference>
<sequence>MAYAPDIHVAVYQVLDAVISAKVAPPGAKATIHSIIDDLRAASAPGHMIAHAECISLQLHHLECAASLCDPARASHAREELRLIAAAWLDQRIRH</sequence>
<keyword evidence="2" id="KW-1185">Reference proteome</keyword>
<evidence type="ECO:0000313" key="1">
    <source>
        <dbReference type="EMBL" id="MCL6730104.1"/>
    </source>
</evidence>
<gene>
    <name evidence="1" type="ORF">LZ538_08575</name>
</gene>
<dbReference type="Proteomes" id="UP001165342">
    <property type="component" value="Unassembled WGS sequence"/>
</dbReference>
<comment type="caution">
    <text evidence="1">The sequence shown here is derived from an EMBL/GenBank/DDBJ whole genome shotgun (WGS) entry which is preliminary data.</text>
</comment>
<accession>A0ABT0S2L1</accession>
<organism evidence="1 2">
    <name type="scientific">Sphingomonas hankyongi</name>
    <dbReference type="NCBI Taxonomy" id="2908209"/>
    <lineage>
        <taxon>Bacteria</taxon>
        <taxon>Pseudomonadati</taxon>
        <taxon>Pseudomonadota</taxon>
        <taxon>Alphaproteobacteria</taxon>
        <taxon>Sphingomonadales</taxon>
        <taxon>Sphingomonadaceae</taxon>
        <taxon>Sphingomonas</taxon>
    </lineage>
</organism>
<name>A0ABT0S2L1_9SPHN</name>
<proteinExistence type="predicted"/>
<dbReference type="RefSeq" id="WP_249831608.1">
    <property type="nucleotide sequence ID" value="NZ_JAMGBE010000003.1"/>
</dbReference>